<comment type="similarity">
    <text evidence="1">Belongs to the thioester dehydratase family. FabZ subfamily.</text>
</comment>
<dbReference type="GO" id="GO:0016829">
    <property type="term" value="F:lyase activity"/>
    <property type="evidence" value="ECO:0007669"/>
    <property type="project" value="UniProtKB-KW"/>
</dbReference>
<keyword evidence="2" id="KW-0456">Lyase</keyword>
<keyword evidence="5" id="KW-1185">Reference proteome</keyword>
<dbReference type="RefSeq" id="WP_102936006.1">
    <property type="nucleotide sequence ID" value="NZ_LJIW01000002.1"/>
</dbReference>
<organism evidence="4 5">
    <name type="scientific">Streptomyces malaysiensis</name>
    <dbReference type="NCBI Taxonomy" id="92644"/>
    <lineage>
        <taxon>Bacteria</taxon>
        <taxon>Bacillati</taxon>
        <taxon>Actinomycetota</taxon>
        <taxon>Actinomycetes</taxon>
        <taxon>Kitasatosporales</taxon>
        <taxon>Streptomycetaceae</taxon>
        <taxon>Streptomyces</taxon>
        <taxon>Streptomyces violaceusniger group</taxon>
    </lineage>
</organism>
<dbReference type="AlphaFoldDB" id="A0A2J7YQ34"/>
<gene>
    <name evidence="4" type="ORF">SMF913_25595</name>
</gene>
<sequence>MSRRFAAPLTAVDTVDIADTPAGTRVEAVKRIIGDEPYLVGHYPDFTIYPGVFTLESVHQAIRHWATERHGPGALAELATITSISFAAPLLPGDTLRIGCELTERDDAPAAVRAKVRCHRGDGALSARMTLELRIDRRDGDDHA</sequence>
<evidence type="ECO:0000256" key="1">
    <source>
        <dbReference type="ARBA" id="ARBA00009174"/>
    </source>
</evidence>
<reference evidence="4 5" key="1">
    <citation type="submission" date="2015-09" db="EMBL/GenBank/DDBJ databases">
        <title>Genome sequence, genome mining and natural product profiling of a biocontrol bacterium Streptomyces malaysiensis F913.</title>
        <authorList>
            <person name="Xu Y."/>
            <person name="Wei J."/>
            <person name="Xie J."/>
            <person name="Li T."/>
            <person name="Zhou Z."/>
        </authorList>
    </citation>
    <scope>NUCLEOTIDE SEQUENCE [LARGE SCALE GENOMIC DNA]</scope>
    <source>
        <strain evidence="4 5">F913</strain>
    </source>
</reference>
<dbReference type="InterPro" id="IPR029069">
    <property type="entry name" value="HotDog_dom_sf"/>
</dbReference>
<feature type="domain" description="ApeI dehydratase-like" evidence="3">
    <location>
        <begin position="24"/>
        <end position="106"/>
    </location>
</feature>
<accession>A0A2J7YQ34</accession>
<dbReference type="Pfam" id="PF22818">
    <property type="entry name" value="ApeI-like"/>
    <property type="match status" value="1"/>
</dbReference>
<dbReference type="EMBL" id="LJIW01000002">
    <property type="protein sequence ID" value="PNG90130.1"/>
    <property type="molecule type" value="Genomic_DNA"/>
</dbReference>
<evidence type="ECO:0000313" key="4">
    <source>
        <dbReference type="EMBL" id="PNG90130.1"/>
    </source>
</evidence>
<dbReference type="PANTHER" id="PTHR30272">
    <property type="entry name" value="3-HYDROXYACYL-[ACYL-CARRIER-PROTEIN] DEHYDRATASE"/>
    <property type="match status" value="1"/>
</dbReference>
<proteinExistence type="inferred from homology"/>
<evidence type="ECO:0000259" key="3">
    <source>
        <dbReference type="Pfam" id="PF22818"/>
    </source>
</evidence>
<dbReference type="PANTHER" id="PTHR30272:SF1">
    <property type="entry name" value="3-HYDROXYACYL-[ACYL-CARRIER-PROTEIN] DEHYDRATASE"/>
    <property type="match status" value="1"/>
</dbReference>
<name>A0A2J7YQ34_STRMQ</name>
<dbReference type="Proteomes" id="UP000236520">
    <property type="component" value="Unassembled WGS sequence"/>
</dbReference>
<dbReference type="SUPFAM" id="SSF54637">
    <property type="entry name" value="Thioesterase/thiol ester dehydrase-isomerase"/>
    <property type="match status" value="1"/>
</dbReference>
<evidence type="ECO:0000256" key="2">
    <source>
        <dbReference type="ARBA" id="ARBA00023239"/>
    </source>
</evidence>
<dbReference type="InterPro" id="IPR054545">
    <property type="entry name" value="ApeI-like"/>
</dbReference>
<evidence type="ECO:0000313" key="5">
    <source>
        <dbReference type="Proteomes" id="UP000236520"/>
    </source>
</evidence>
<dbReference type="Gene3D" id="3.10.129.10">
    <property type="entry name" value="Hotdog Thioesterase"/>
    <property type="match status" value="1"/>
</dbReference>
<comment type="caution">
    <text evidence="4">The sequence shown here is derived from an EMBL/GenBank/DDBJ whole genome shotgun (WGS) entry which is preliminary data.</text>
</comment>
<dbReference type="InterPro" id="IPR013114">
    <property type="entry name" value="FabA_FabZ"/>
</dbReference>
<protein>
    <recommendedName>
        <fullName evidence="3">ApeI dehydratase-like domain-containing protein</fullName>
    </recommendedName>
</protein>